<name>A0A6J4QIB4_9ACTN</name>
<sequence>VLHPLELRRVRSFHFEHQPVGSRRHPAGPQLGERGDVLRGRPFGVEAVREVLARPVGV</sequence>
<accession>A0A6J4QIB4</accession>
<protein>
    <submittedName>
        <fullName evidence="1">Uncharacterized protein</fullName>
    </submittedName>
</protein>
<dbReference type="AlphaFoldDB" id="A0A6J4QIB4"/>
<reference evidence="1" key="1">
    <citation type="submission" date="2020-02" db="EMBL/GenBank/DDBJ databases">
        <authorList>
            <person name="Meier V. D."/>
        </authorList>
    </citation>
    <scope>NUCLEOTIDE SEQUENCE</scope>
    <source>
        <strain evidence="1">AVDCRST_MAG01</strain>
    </source>
</reference>
<proteinExistence type="predicted"/>
<organism evidence="1">
    <name type="scientific">uncultured Rubrobacteraceae bacterium</name>
    <dbReference type="NCBI Taxonomy" id="349277"/>
    <lineage>
        <taxon>Bacteria</taxon>
        <taxon>Bacillati</taxon>
        <taxon>Actinomycetota</taxon>
        <taxon>Rubrobacteria</taxon>
        <taxon>Rubrobacterales</taxon>
        <taxon>Rubrobacteraceae</taxon>
        <taxon>environmental samples</taxon>
    </lineage>
</organism>
<evidence type="ECO:0000313" key="1">
    <source>
        <dbReference type="EMBL" id="CAA9445596.1"/>
    </source>
</evidence>
<dbReference type="EMBL" id="CADCUW010000525">
    <property type="protein sequence ID" value="CAA9445596.1"/>
    <property type="molecule type" value="Genomic_DNA"/>
</dbReference>
<feature type="non-terminal residue" evidence="1">
    <location>
        <position position="1"/>
    </location>
</feature>
<feature type="non-terminal residue" evidence="1">
    <location>
        <position position="58"/>
    </location>
</feature>
<gene>
    <name evidence="1" type="ORF">AVDCRST_MAG01-01-4046</name>
</gene>